<dbReference type="AlphaFoldDB" id="A0A4D9CUA0"/>
<dbReference type="EMBL" id="SDOX01000095">
    <property type="protein sequence ID" value="TFJ82780.1"/>
    <property type="molecule type" value="Genomic_DNA"/>
</dbReference>
<evidence type="ECO:0000256" key="2">
    <source>
        <dbReference type="SAM" id="MobiDB-lite"/>
    </source>
</evidence>
<organism evidence="5 6">
    <name type="scientific">Nannochloropsis salina CCMP1776</name>
    <dbReference type="NCBI Taxonomy" id="1027361"/>
    <lineage>
        <taxon>Eukaryota</taxon>
        <taxon>Sar</taxon>
        <taxon>Stramenopiles</taxon>
        <taxon>Ochrophyta</taxon>
        <taxon>Eustigmatophyceae</taxon>
        <taxon>Eustigmatales</taxon>
        <taxon>Monodopsidaceae</taxon>
        <taxon>Microchloropsis</taxon>
        <taxon>Microchloropsis salina</taxon>
    </lineage>
</organism>
<dbReference type="SUPFAM" id="SSF88946">
    <property type="entry name" value="Sigma2 domain of RNA polymerase sigma factors"/>
    <property type="match status" value="1"/>
</dbReference>
<evidence type="ECO:0000313" key="6">
    <source>
        <dbReference type="Proteomes" id="UP000355283"/>
    </source>
</evidence>
<protein>
    <recommendedName>
        <fullName evidence="7">RNA polymerase sigma-70 domain-containing protein</fullName>
    </recommendedName>
</protein>
<dbReference type="InterPro" id="IPR007627">
    <property type="entry name" value="RNA_pol_sigma70_r2"/>
</dbReference>
<dbReference type="InterPro" id="IPR050239">
    <property type="entry name" value="Sigma-70_RNA_pol_init_factors"/>
</dbReference>
<evidence type="ECO:0000256" key="1">
    <source>
        <dbReference type="ARBA" id="ARBA00007788"/>
    </source>
</evidence>
<evidence type="ECO:0000259" key="4">
    <source>
        <dbReference type="Pfam" id="PF04542"/>
    </source>
</evidence>
<dbReference type="Pfam" id="PF04539">
    <property type="entry name" value="Sigma70_r3"/>
    <property type="match status" value="1"/>
</dbReference>
<dbReference type="GO" id="GO:0006352">
    <property type="term" value="P:DNA-templated transcription initiation"/>
    <property type="evidence" value="ECO:0007669"/>
    <property type="project" value="InterPro"/>
</dbReference>
<dbReference type="InterPro" id="IPR013324">
    <property type="entry name" value="RNA_pol_sigma_r3/r4-like"/>
</dbReference>
<gene>
    <name evidence="5" type="ORF">NSK_005973</name>
</gene>
<dbReference type="PANTHER" id="PTHR30603">
    <property type="entry name" value="RNA POLYMERASE SIGMA FACTOR RPO"/>
    <property type="match status" value="1"/>
</dbReference>
<dbReference type="PRINTS" id="PR00046">
    <property type="entry name" value="SIGMA70FCT"/>
</dbReference>
<proteinExistence type="inferred from homology"/>
<dbReference type="SUPFAM" id="SSF88659">
    <property type="entry name" value="Sigma3 and sigma4 domains of RNA polymerase sigma factors"/>
    <property type="match status" value="1"/>
</dbReference>
<comment type="caution">
    <text evidence="5">The sequence shown here is derived from an EMBL/GenBank/DDBJ whole genome shotgun (WGS) entry which is preliminary data.</text>
</comment>
<feature type="region of interest" description="Disordered" evidence="2">
    <location>
        <begin position="272"/>
        <end position="292"/>
    </location>
</feature>
<dbReference type="InterPro" id="IPR036388">
    <property type="entry name" value="WH-like_DNA-bd_sf"/>
</dbReference>
<name>A0A4D9CUA0_9STRA</name>
<reference evidence="5 6" key="1">
    <citation type="submission" date="2019-01" db="EMBL/GenBank/DDBJ databases">
        <title>Nuclear Genome Assembly of the Microalgal Biofuel strain Nannochloropsis salina CCMP1776.</title>
        <authorList>
            <person name="Hovde B."/>
        </authorList>
    </citation>
    <scope>NUCLEOTIDE SEQUENCE [LARGE SCALE GENOMIC DNA]</scope>
    <source>
        <strain evidence="5 6">CCMP1776</strain>
    </source>
</reference>
<accession>A0A4D9CUA0</accession>
<comment type="similarity">
    <text evidence="1">Belongs to the sigma-70 factor family.</text>
</comment>
<dbReference type="InterPro" id="IPR000943">
    <property type="entry name" value="RNA_pol_sigma70"/>
</dbReference>
<dbReference type="InterPro" id="IPR013325">
    <property type="entry name" value="RNA_pol_sigma_r2"/>
</dbReference>
<feature type="compositionally biased region" description="Polar residues" evidence="2">
    <location>
        <begin position="1"/>
        <end position="14"/>
    </location>
</feature>
<keyword evidence="6" id="KW-1185">Reference proteome</keyword>
<dbReference type="Gene3D" id="1.20.120.1810">
    <property type="match status" value="1"/>
</dbReference>
<dbReference type="GO" id="GO:0003700">
    <property type="term" value="F:DNA-binding transcription factor activity"/>
    <property type="evidence" value="ECO:0007669"/>
    <property type="project" value="InterPro"/>
</dbReference>
<feature type="domain" description="RNA polymerase sigma-70 region 2" evidence="4">
    <location>
        <begin position="123"/>
        <end position="193"/>
    </location>
</feature>
<dbReference type="OrthoDB" id="206108at2759"/>
<feature type="domain" description="RNA polymerase sigma-70 region 3" evidence="3">
    <location>
        <begin position="209"/>
        <end position="252"/>
    </location>
</feature>
<dbReference type="Proteomes" id="UP000355283">
    <property type="component" value="Unassembled WGS sequence"/>
</dbReference>
<feature type="region of interest" description="Disordered" evidence="2">
    <location>
        <begin position="1"/>
        <end position="56"/>
    </location>
</feature>
<sequence length="389" mass="43111">MSAASLTTRSNSGSFPERGGTGGSRRRTPLNTLTSSLKGPLTPNPPGADGSVKTSTSIHLPAEQQLELARCVKSWLTCKAVKAEEESTLGRPIAFSEWARALGVEESALRRQIADGKAARELLVKTNINLVKSMAVRLHQSQEKNENRLSVDDLILEGTQGILKAAAKFDPTRNVRFSTYAVWWIRQAISLAIQTHSNTVRLPVLLQARIKKIKAARLRLYLQLEREPTHEEVGREVGLPAGKVERIRRKTARGRLVGEEEEWVVAGMTVAGTEGPEEEQQQRGTDGIEGREGEVAVEGEMGGGRGGGKEERQKLEAFKEAVVTRLKAGDREVVEERWATMREGKGREGQPAVSGRRLRRIQGELKAMVWEKDMEDRHHVFSTMRLCMV</sequence>
<dbReference type="PANTHER" id="PTHR30603:SF47">
    <property type="entry name" value="RNA POLYMERASE SIGMA FACTOR SIGD, CHLOROPLASTIC"/>
    <property type="match status" value="1"/>
</dbReference>
<dbReference type="Pfam" id="PF04542">
    <property type="entry name" value="Sigma70_r2"/>
    <property type="match status" value="1"/>
</dbReference>
<evidence type="ECO:0000313" key="5">
    <source>
        <dbReference type="EMBL" id="TFJ82780.1"/>
    </source>
</evidence>
<dbReference type="Gene3D" id="1.10.10.10">
    <property type="entry name" value="Winged helix-like DNA-binding domain superfamily/Winged helix DNA-binding domain"/>
    <property type="match status" value="1"/>
</dbReference>
<evidence type="ECO:0008006" key="7">
    <source>
        <dbReference type="Google" id="ProtNLM"/>
    </source>
</evidence>
<evidence type="ECO:0000259" key="3">
    <source>
        <dbReference type="Pfam" id="PF04539"/>
    </source>
</evidence>
<dbReference type="InterPro" id="IPR007624">
    <property type="entry name" value="RNA_pol_sigma70_r3"/>
</dbReference>